<keyword evidence="5 12" id="KW-0489">Methyltransferase</keyword>
<dbReference type="InterPro" id="IPR007269">
    <property type="entry name" value="ICMT_MeTrfase"/>
</dbReference>
<dbReference type="AlphaFoldDB" id="I6NDR8"/>
<evidence type="ECO:0000256" key="8">
    <source>
        <dbReference type="ARBA" id="ARBA00022692"/>
    </source>
</evidence>
<keyword evidence="12" id="KW-0256">Endoplasmic reticulum</keyword>
<dbReference type="HOGENOM" id="CLU_065200_0_2_1"/>
<dbReference type="GO" id="GO:0032259">
    <property type="term" value="P:methylation"/>
    <property type="evidence" value="ECO:0007669"/>
    <property type="project" value="UniProtKB-KW"/>
</dbReference>
<comment type="catalytic activity">
    <reaction evidence="12">
        <text>[protein]-C-terminal S-[(2E,6E)-farnesyl]-L-cysteine + S-adenosyl-L-methionine = [protein]-C-terminal S-[(2E,6E)-farnesyl]-L-cysteine methyl ester + S-adenosyl-L-homocysteine</text>
        <dbReference type="Rhea" id="RHEA:21672"/>
        <dbReference type="Rhea" id="RHEA-COMP:12125"/>
        <dbReference type="Rhea" id="RHEA-COMP:12126"/>
        <dbReference type="ChEBI" id="CHEBI:57856"/>
        <dbReference type="ChEBI" id="CHEBI:59789"/>
        <dbReference type="ChEBI" id="CHEBI:90510"/>
        <dbReference type="ChEBI" id="CHEBI:90511"/>
        <dbReference type="EC" id="2.1.1.100"/>
    </reaction>
</comment>
<evidence type="ECO:0000256" key="6">
    <source>
        <dbReference type="ARBA" id="ARBA00022679"/>
    </source>
</evidence>
<dbReference type="RefSeq" id="XP_003647027.1">
    <property type="nucleotide sequence ID" value="XM_003646979.1"/>
</dbReference>
<dbReference type="PROSITE" id="PS51564">
    <property type="entry name" value="SAM_ICMT"/>
    <property type="match status" value="1"/>
</dbReference>
<gene>
    <name evidence="13" type="ordered locus">Ecym_5461</name>
</gene>
<proteinExistence type="inferred from homology"/>
<keyword evidence="8 12" id="KW-0812">Transmembrane</keyword>
<dbReference type="GO" id="GO:0007323">
    <property type="term" value="P:peptide pheromone maturation"/>
    <property type="evidence" value="ECO:0007669"/>
    <property type="project" value="EnsemblFungi"/>
</dbReference>
<keyword evidence="4" id="KW-0589">Pheromone response</keyword>
<feature type="transmembrane region" description="Helical" evidence="12">
    <location>
        <begin position="24"/>
        <end position="46"/>
    </location>
</feature>
<keyword evidence="14" id="KW-1185">Reference proteome</keyword>
<dbReference type="FunFam" id="1.20.120.1630:FF:000018">
    <property type="entry name" value="Protein-S-isoprenylcysteine O-methyltransferase"/>
    <property type="match status" value="1"/>
</dbReference>
<dbReference type="EMBL" id="CP002501">
    <property type="protein sequence ID" value="AET40210.1"/>
    <property type="molecule type" value="Genomic_DNA"/>
</dbReference>
<dbReference type="Proteomes" id="UP000006790">
    <property type="component" value="Chromosome 5"/>
</dbReference>
<dbReference type="PANTHER" id="PTHR12714">
    <property type="entry name" value="PROTEIN-S ISOPRENYLCYSTEINE O-METHYLTRANSFERASE"/>
    <property type="match status" value="1"/>
</dbReference>
<evidence type="ECO:0000313" key="14">
    <source>
        <dbReference type="Proteomes" id="UP000006790"/>
    </source>
</evidence>
<evidence type="ECO:0000256" key="11">
    <source>
        <dbReference type="ARBA" id="ARBA00023656"/>
    </source>
</evidence>
<evidence type="ECO:0000256" key="1">
    <source>
        <dbReference type="ARBA" id="ARBA00004141"/>
    </source>
</evidence>
<dbReference type="InParanoid" id="I6NDR8"/>
<accession>I6NDR8</accession>
<evidence type="ECO:0000256" key="7">
    <source>
        <dbReference type="ARBA" id="ARBA00022691"/>
    </source>
</evidence>
<feature type="transmembrane region" description="Helical" evidence="12">
    <location>
        <begin position="182"/>
        <end position="207"/>
    </location>
</feature>
<dbReference type="eggNOG" id="KOG2628">
    <property type="taxonomic scope" value="Eukaryota"/>
</dbReference>
<evidence type="ECO:0000256" key="5">
    <source>
        <dbReference type="ARBA" id="ARBA00022603"/>
    </source>
</evidence>
<dbReference type="GO" id="GO:0004671">
    <property type="term" value="F:protein C-terminal S-isoprenylcysteine carboxyl O-methyltransferase activity"/>
    <property type="evidence" value="ECO:0007669"/>
    <property type="project" value="UniProtKB-EC"/>
</dbReference>
<evidence type="ECO:0000256" key="2">
    <source>
        <dbReference type="ARBA" id="ARBA00009140"/>
    </source>
</evidence>
<dbReference type="OMA" id="GMVPQVW"/>
<dbReference type="GeneID" id="11470836"/>
<keyword evidence="6" id="KW-0808">Transferase</keyword>
<keyword evidence="7 12" id="KW-0949">S-adenosyl-L-methionine</keyword>
<feature type="transmembrane region" description="Helical" evidence="12">
    <location>
        <begin position="91"/>
        <end position="109"/>
    </location>
</feature>
<evidence type="ECO:0000256" key="4">
    <source>
        <dbReference type="ARBA" id="ARBA00022507"/>
    </source>
</evidence>
<evidence type="ECO:0000256" key="3">
    <source>
        <dbReference type="ARBA" id="ARBA00012151"/>
    </source>
</evidence>
<dbReference type="PANTHER" id="PTHR12714:SF9">
    <property type="entry name" value="PROTEIN-S-ISOPRENYLCYSTEINE O-METHYLTRANSFERASE"/>
    <property type="match status" value="1"/>
</dbReference>
<keyword evidence="10 12" id="KW-0472">Membrane</keyword>
<comment type="similarity">
    <text evidence="2 12">Belongs to the class VI-like SAM-binding methyltransferase superfamily. Isoprenylcysteine carboxyl methyltransferase family.</text>
</comment>
<name>I6NDR8_ERECY</name>
<dbReference type="InterPro" id="IPR025770">
    <property type="entry name" value="PPMT_MeTrfase"/>
</dbReference>
<dbReference type="OrthoDB" id="422086at2759"/>
<reference evidence="13 14" key="1">
    <citation type="journal article" date="2011" name="G3 (Bethesda)">
        <title>Genome evolution in the Eremothecium clade of the Saccharomyces complex revealed by comparative genomics.</title>
        <authorList>
            <person name="Wendland J."/>
            <person name="Walther A."/>
        </authorList>
    </citation>
    <scope>NUCLEOTIDE SEQUENCE [LARGE SCALE GENOMIC DNA]</scope>
    <source>
        <strain evidence="14">CBS 270.75 / DBVPG 7215 / KCTC 17166 / NRRL Y-17582</strain>
    </source>
</reference>
<dbReference type="Pfam" id="PF04140">
    <property type="entry name" value="ICMT"/>
    <property type="match status" value="1"/>
</dbReference>
<evidence type="ECO:0000256" key="12">
    <source>
        <dbReference type="RuleBase" id="RU362022"/>
    </source>
</evidence>
<keyword evidence="9 12" id="KW-1133">Transmembrane helix</keyword>
<dbReference type="KEGG" id="erc:Ecym_5461"/>
<dbReference type="GO" id="GO:0019236">
    <property type="term" value="P:response to pheromone"/>
    <property type="evidence" value="ECO:0007669"/>
    <property type="project" value="UniProtKB-KW"/>
</dbReference>
<evidence type="ECO:0000256" key="9">
    <source>
        <dbReference type="ARBA" id="ARBA00022989"/>
    </source>
</evidence>
<dbReference type="EC" id="2.1.1.100" evidence="3 12"/>
<protein>
    <recommendedName>
        <fullName evidence="11 12">Protein-S-isoprenylcysteine O-methyltransferase</fullName>
        <ecNumber evidence="3 12">2.1.1.100</ecNumber>
    </recommendedName>
</protein>
<evidence type="ECO:0000256" key="10">
    <source>
        <dbReference type="ARBA" id="ARBA00023136"/>
    </source>
</evidence>
<comment type="subcellular location">
    <subcellularLocation>
        <location evidence="12">Endoplasmic reticulum membrane</location>
        <topology evidence="12">Multi-pass membrane protein</topology>
    </subcellularLocation>
    <subcellularLocation>
        <location evidence="1">Membrane</location>
        <topology evidence="1">Multi-pass membrane protein</topology>
    </subcellularLocation>
</comment>
<organism evidence="13 14">
    <name type="scientific">Eremothecium cymbalariae (strain CBS 270.75 / DBVPG 7215 / KCTC 17166 / NRRL Y-17582)</name>
    <name type="common">Yeast</name>
    <dbReference type="NCBI Taxonomy" id="931890"/>
    <lineage>
        <taxon>Eukaryota</taxon>
        <taxon>Fungi</taxon>
        <taxon>Dikarya</taxon>
        <taxon>Ascomycota</taxon>
        <taxon>Saccharomycotina</taxon>
        <taxon>Saccharomycetes</taxon>
        <taxon>Saccharomycetales</taxon>
        <taxon>Saccharomycetaceae</taxon>
        <taxon>Eremothecium</taxon>
    </lineage>
</organism>
<dbReference type="GO" id="GO:0005637">
    <property type="term" value="C:nuclear inner membrane"/>
    <property type="evidence" value="ECO:0007669"/>
    <property type="project" value="EnsemblFungi"/>
</dbReference>
<feature type="transmembrane region" description="Helical" evidence="12">
    <location>
        <begin position="53"/>
        <end position="71"/>
    </location>
</feature>
<sequence length="244" mass="28307">MSTEEDIPVIIDGKPYPNITKNPLHVICSTAYVLGIFLGLGCGLFNYVNFKNFNVYIIAMAVFHYLEYYITALYNPGKVNSESFLINNGKTYAFAHIFATSEYAIEFYLYREWKSTRYNGFHMLVVAFGIILILFGQYVRSKAMITAGQSFSHEVKTTRNSDHKLVKSGLYSWSRHPSYLGYFWWALGTQALLLNPVSFVLYIFLLWRFFSKRIQFEEHYLMRFFGAEYASYKKAVGVGIPFIK</sequence>
<dbReference type="FunCoup" id="I6NDR8">
    <property type="interactions" value="471"/>
</dbReference>
<feature type="transmembrane region" description="Helical" evidence="12">
    <location>
        <begin position="121"/>
        <end position="139"/>
    </location>
</feature>
<dbReference type="GO" id="GO:0005789">
    <property type="term" value="C:endoplasmic reticulum membrane"/>
    <property type="evidence" value="ECO:0007669"/>
    <property type="project" value="UniProtKB-SubCell"/>
</dbReference>
<dbReference type="Gene3D" id="1.20.120.1630">
    <property type="match status" value="1"/>
</dbReference>
<evidence type="ECO:0000313" key="13">
    <source>
        <dbReference type="EMBL" id="AET40210.1"/>
    </source>
</evidence>
<dbReference type="STRING" id="931890.I6NDR8"/>